<evidence type="ECO:0000313" key="2">
    <source>
        <dbReference type="EMBL" id="EGG11991.1"/>
    </source>
</evidence>
<evidence type="ECO:0000313" key="3">
    <source>
        <dbReference type="Proteomes" id="UP000001072"/>
    </source>
</evidence>
<dbReference type="EMBL" id="GL883091">
    <property type="protein sequence ID" value="EGG11991.1"/>
    <property type="molecule type" value="Genomic_DNA"/>
</dbReference>
<name>F4R546_MELLP</name>
<dbReference type="RefSeq" id="XP_007404366.1">
    <property type="nucleotide sequence ID" value="XM_007404304.1"/>
</dbReference>
<accession>F4R546</accession>
<reference evidence="3" key="1">
    <citation type="journal article" date="2011" name="Proc. Natl. Acad. Sci. U.S.A.">
        <title>Obligate biotrophy features unraveled by the genomic analysis of rust fungi.</title>
        <authorList>
            <person name="Duplessis S."/>
            <person name="Cuomo C.A."/>
            <person name="Lin Y.-C."/>
            <person name="Aerts A."/>
            <person name="Tisserant E."/>
            <person name="Veneault-Fourrey C."/>
            <person name="Joly D.L."/>
            <person name="Hacquard S."/>
            <person name="Amselem J."/>
            <person name="Cantarel B.L."/>
            <person name="Chiu R."/>
            <person name="Coutinho P.M."/>
            <person name="Feau N."/>
            <person name="Field M."/>
            <person name="Frey P."/>
            <person name="Gelhaye E."/>
            <person name="Goldberg J."/>
            <person name="Grabherr M.G."/>
            <person name="Kodira C.D."/>
            <person name="Kohler A."/>
            <person name="Kuees U."/>
            <person name="Lindquist E.A."/>
            <person name="Lucas S.M."/>
            <person name="Mago R."/>
            <person name="Mauceli E."/>
            <person name="Morin E."/>
            <person name="Murat C."/>
            <person name="Pangilinan J.L."/>
            <person name="Park R."/>
            <person name="Pearson M."/>
            <person name="Quesneville H."/>
            <person name="Rouhier N."/>
            <person name="Sakthikumar S."/>
            <person name="Salamov A.A."/>
            <person name="Schmutz J."/>
            <person name="Selles B."/>
            <person name="Shapiro H."/>
            <person name="Tanguay P."/>
            <person name="Tuskan G.A."/>
            <person name="Henrissat B."/>
            <person name="Van de Peer Y."/>
            <person name="Rouze P."/>
            <person name="Ellis J.G."/>
            <person name="Dodds P.N."/>
            <person name="Schein J.E."/>
            <person name="Zhong S."/>
            <person name="Hamelin R.C."/>
            <person name="Grigoriev I.V."/>
            <person name="Szabo L.J."/>
            <person name="Martin F."/>
        </authorList>
    </citation>
    <scope>NUCLEOTIDE SEQUENCE [LARGE SCALE GENOMIC DNA]</scope>
    <source>
        <strain evidence="3">98AG31 / pathotype 3-4-7</strain>
    </source>
</reference>
<proteinExistence type="predicted"/>
<keyword evidence="3" id="KW-1185">Reference proteome</keyword>
<dbReference type="GeneID" id="18921503"/>
<gene>
    <name evidence="2" type="ORF">MELLADRAFT_101856</name>
</gene>
<feature type="region of interest" description="Disordered" evidence="1">
    <location>
        <begin position="1"/>
        <end position="56"/>
    </location>
</feature>
<dbReference type="InParanoid" id="F4R546"/>
<sequence length="158" mass="17916">MAPQSDKFIKGHDQPLEKKQASPNSEEQEAYQEYLASKEDNTPASPDPEEMEAYQAYLDSQVENIPDIRFSSAEPEEVEAVMDYLKSEMGPSMAEFDQDAPSECGSYDSVTNRRRPFCYAFHGLWESGYCKYCQDTPENRSVEEEKDEADAPEGTQEA</sequence>
<protein>
    <submittedName>
        <fullName evidence="2">Uncharacterized protein</fullName>
    </submittedName>
</protein>
<evidence type="ECO:0000256" key="1">
    <source>
        <dbReference type="SAM" id="MobiDB-lite"/>
    </source>
</evidence>
<dbReference type="VEuPathDB" id="FungiDB:MELLADRAFT_101856"/>
<dbReference type="Proteomes" id="UP000001072">
    <property type="component" value="Unassembled WGS sequence"/>
</dbReference>
<organism evidence="3">
    <name type="scientific">Melampsora larici-populina (strain 98AG31 / pathotype 3-4-7)</name>
    <name type="common">Poplar leaf rust fungus</name>
    <dbReference type="NCBI Taxonomy" id="747676"/>
    <lineage>
        <taxon>Eukaryota</taxon>
        <taxon>Fungi</taxon>
        <taxon>Dikarya</taxon>
        <taxon>Basidiomycota</taxon>
        <taxon>Pucciniomycotina</taxon>
        <taxon>Pucciniomycetes</taxon>
        <taxon>Pucciniales</taxon>
        <taxon>Melampsoraceae</taxon>
        <taxon>Melampsora</taxon>
    </lineage>
</organism>
<dbReference type="KEGG" id="mlr:MELLADRAFT_101856"/>
<dbReference type="AlphaFoldDB" id="F4R546"/>
<feature type="compositionally biased region" description="Basic and acidic residues" evidence="1">
    <location>
        <begin position="7"/>
        <end position="20"/>
    </location>
</feature>
<dbReference type="HOGENOM" id="CLU_1475479_0_0_1"/>
<feature type="region of interest" description="Disordered" evidence="1">
    <location>
        <begin position="138"/>
        <end position="158"/>
    </location>
</feature>